<gene>
    <name evidence="2" type="ORF">B1H19_03520</name>
</gene>
<accession>A0A1V0TK87</accession>
<feature type="region of interest" description="Disordered" evidence="1">
    <location>
        <begin position="1"/>
        <end position="25"/>
    </location>
</feature>
<protein>
    <recommendedName>
        <fullName evidence="4">UspA domain-containing protein</fullName>
    </recommendedName>
</protein>
<dbReference type="InterPro" id="IPR014729">
    <property type="entry name" value="Rossmann-like_a/b/a_fold"/>
</dbReference>
<reference evidence="2 3" key="1">
    <citation type="submission" date="2017-04" db="EMBL/GenBank/DDBJ databases">
        <title>Complete Genome Sequence of Streptomyces gilvosporeus F607, a Capable Producer of Natamycin.</title>
        <authorList>
            <person name="Zong G."/>
            <person name="Zhong C."/>
            <person name="Fu J."/>
            <person name="Qin R."/>
            <person name="Cao G."/>
        </authorList>
    </citation>
    <scope>NUCLEOTIDE SEQUENCE [LARGE SCALE GENOMIC DNA]</scope>
    <source>
        <strain evidence="2 3">F607</strain>
    </source>
</reference>
<evidence type="ECO:0008006" key="4">
    <source>
        <dbReference type="Google" id="ProtNLM"/>
    </source>
</evidence>
<proteinExistence type="predicted"/>
<dbReference type="KEGG" id="sgv:B1H19_03520"/>
<dbReference type="Proteomes" id="UP000192726">
    <property type="component" value="Chromosome"/>
</dbReference>
<dbReference type="Gene3D" id="3.40.50.620">
    <property type="entry name" value="HUPs"/>
    <property type="match status" value="1"/>
</dbReference>
<dbReference type="AlphaFoldDB" id="A0A1V0TK87"/>
<dbReference type="SUPFAM" id="SSF52402">
    <property type="entry name" value="Adenine nucleotide alpha hydrolases-like"/>
    <property type="match status" value="1"/>
</dbReference>
<name>A0A1V0TK87_9ACTN</name>
<evidence type="ECO:0000313" key="2">
    <source>
        <dbReference type="EMBL" id="ARF53356.1"/>
    </source>
</evidence>
<dbReference type="RefSeq" id="WP_083102786.1">
    <property type="nucleotide sequence ID" value="NZ_CP020569.1"/>
</dbReference>
<sequence>MDTSDVPEPGAGRPATETQPPLTGADAGFLAVGRYTDRSRAGPARLGRIAHAVLHHCPAPVAVVPHD</sequence>
<organism evidence="2 3">
    <name type="scientific">Streptomyces gilvosporeus</name>
    <dbReference type="NCBI Taxonomy" id="553510"/>
    <lineage>
        <taxon>Bacteria</taxon>
        <taxon>Bacillati</taxon>
        <taxon>Actinomycetota</taxon>
        <taxon>Actinomycetes</taxon>
        <taxon>Kitasatosporales</taxon>
        <taxon>Streptomycetaceae</taxon>
        <taxon>Streptomyces</taxon>
    </lineage>
</organism>
<evidence type="ECO:0000313" key="3">
    <source>
        <dbReference type="Proteomes" id="UP000192726"/>
    </source>
</evidence>
<evidence type="ECO:0000256" key="1">
    <source>
        <dbReference type="SAM" id="MobiDB-lite"/>
    </source>
</evidence>
<dbReference type="EMBL" id="CP020569">
    <property type="protein sequence ID" value="ARF53356.1"/>
    <property type="molecule type" value="Genomic_DNA"/>
</dbReference>
<keyword evidence="3" id="KW-1185">Reference proteome</keyword>